<evidence type="ECO:0000256" key="2">
    <source>
        <dbReference type="ARBA" id="ARBA00023315"/>
    </source>
</evidence>
<dbReference type="SUPFAM" id="SSF55729">
    <property type="entry name" value="Acyl-CoA N-acyltransferases (Nat)"/>
    <property type="match status" value="2"/>
</dbReference>
<comment type="caution">
    <text evidence="4">The sequence shown here is derived from an EMBL/GenBank/DDBJ whole genome shotgun (WGS) entry which is preliminary data.</text>
</comment>
<dbReference type="GO" id="GO:0016746">
    <property type="term" value="F:acyltransferase activity"/>
    <property type="evidence" value="ECO:0007669"/>
    <property type="project" value="UniProtKB-KW"/>
</dbReference>
<protein>
    <submittedName>
        <fullName evidence="4">GNAT family N-acetyltransferase</fullName>
        <ecNumber evidence="4">2.3.1.-</ecNumber>
    </submittedName>
</protein>
<keyword evidence="5" id="KW-1185">Reference proteome</keyword>
<gene>
    <name evidence="4" type="ORF">AB1E22_14310</name>
</gene>
<dbReference type="Gene3D" id="3.40.630.30">
    <property type="match status" value="2"/>
</dbReference>
<dbReference type="InterPro" id="IPR016181">
    <property type="entry name" value="Acyl_CoA_acyltransferase"/>
</dbReference>
<sequence length="276" mass="30975">MMNSTVISKAAAHWSSHQLADILSYCFEGYLVSFTIDGETFASRFGAEDISLNDSKVWVQDGEPKALAVITRRGQSSRLGAFAIRPELRGQGLGKQFMRQLIDEARARGDRNMWLEVIVGNDSGQALYERMGFVCQQTLVGFHATGSTQFRETGELLEIDPLTMAKKMLVDTHLRLPWLSTAETLYKLPGKAFVLNDVAYAMIIPVPHSRQFRLRMLYVDPAARGRGHAKELLIQLQERFPGLSTATAIPEQIAPLFLSSGYRQDPVTQYEMLLKF</sequence>
<accession>A0ABV3NWK9</accession>
<name>A0ABV3NWK9_9ENTR</name>
<dbReference type="Proteomes" id="UP001555342">
    <property type="component" value="Unassembled WGS sequence"/>
</dbReference>
<dbReference type="Pfam" id="PF00583">
    <property type="entry name" value="Acetyltransf_1"/>
    <property type="match status" value="2"/>
</dbReference>
<evidence type="ECO:0000313" key="5">
    <source>
        <dbReference type="Proteomes" id="UP001555342"/>
    </source>
</evidence>
<dbReference type="RefSeq" id="WP_367595904.1">
    <property type="nucleotide sequence ID" value="NZ_JBFMVT010000002.1"/>
</dbReference>
<keyword evidence="2 4" id="KW-0012">Acyltransferase</keyword>
<dbReference type="InterPro" id="IPR000182">
    <property type="entry name" value="GNAT_dom"/>
</dbReference>
<evidence type="ECO:0000313" key="4">
    <source>
        <dbReference type="EMBL" id="MEW7313850.1"/>
    </source>
</evidence>
<proteinExistence type="predicted"/>
<evidence type="ECO:0000259" key="3">
    <source>
        <dbReference type="PROSITE" id="PS51186"/>
    </source>
</evidence>
<keyword evidence="1 4" id="KW-0808">Transferase</keyword>
<dbReference type="CDD" id="cd04301">
    <property type="entry name" value="NAT_SF"/>
    <property type="match status" value="2"/>
</dbReference>
<dbReference type="PROSITE" id="PS51186">
    <property type="entry name" value="GNAT"/>
    <property type="match status" value="1"/>
</dbReference>
<reference evidence="4 5" key="1">
    <citation type="submission" date="2024-07" db="EMBL/GenBank/DDBJ databases">
        <authorList>
            <person name="Wang L."/>
        </authorList>
    </citation>
    <scope>NUCLEOTIDE SEQUENCE [LARGE SCALE GENOMIC DNA]</scope>
    <source>
        <strain evidence="4 5">WL359</strain>
    </source>
</reference>
<dbReference type="PANTHER" id="PTHR43420:SF12">
    <property type="entry name" value="N-ACETYLTRANSFERASE DOMAIN-CONTAINING PROTEIN"/>
    <property type="match status" value="1"/>
</dbReference>
<organism evidence="4 5">
    <name type="scientific">Buttiauxella gaviniae</name>
    <dbReference type="NCBI Taxonomy" id="82990"/>
    <lineage>
        <taxon>Bacteria</taxon>
        <taxon>Pseudomonadati</taxon>
        <taxon>Pseudomonadota</taxon>
        <taxon>Gammaproteobacteria</taxon>
        <taxon>Enterobacterales</taxon>
        <taxon>Enterobacteriaceae</taxon>
        <taxon>Buttiauxella</taxon>
    </lineage>
</organism>
<dbReference type="InterPro" id="IPR050680">
    <property type="entry name" value="YpeA/RimI_acetyltransf"/>
</dbReference>
<dbReference type="EC" id="2.3.1.-" evidence="4"/>
<dbReference type="EMBL" id="JBFMVT010000002">
    <property type="protein sequence ID" value="MEW7313850.1"/>
    <property type="molecule type" value="Genomic_DNA"/>
</dbReference>
<dbReference type="PANTHER" id="PTHR43420">
    <property type="entry name" value="ACETYLTRANSFERASE"/>
    <property type="match status" value="1"/>
</dbReference>
<evidence type="ECO:0000256" key="1">
    <source>
        <dbReference type="ARBA" id="ARBA00022679"/>
    </source>
</evidence>
<feature type="domain" description="N-acetyltransferase" evidence="3">
    <location>
        <begin position="6"/>
        <end position="169"/>
    </location>
</feature>